<dbReference type="InterPro" id="IPR022790">
    <property type="entry name" value="GH26_dom"/>
</dbReference>
<evidence type="ECO:0000259" key="7">
    <source>
        <dbReference type="PROSITE" id="PS51764"/>
    </source>
</evidence>
<feature type="domain" description="GH26" evidence="7">
    <location>
        <begin position="76"/>
        <end position="472"/>
    </location>
</feature>
<evidence type="ECO:0000256" key="4">
    <source>
        <dbReference type="PROSITE-ProRule" id="PRU01100"/>
    </source>
</evidence>
<dbReference type="GO" id="GO:0016985">
    <property type="term" value="F:mannan endo-1,4-beta-mannosidase activity"/>
    <property type="evidence" value="ECO:0007669"/>
    <property type="project" value="InterPro"/>
</dbReference>
<feature type="compositionally biased region" description="Low complexity" evidence="5">
    <location>
        <begin position="207"/>
        <end position="224"/>
    </location>
</feature>
<feature type="transmembrane region" description="Helical" evidence="6">
    <location>
        <begin position="27"/>
        <end position="48"/>
    </location>
</feature>
<accession>A0A1J7C4S0</accession>
<dbReference type="InterPro" id="IPR000805">
    <property type="entry name" value="Glyco_hydro_26"/>
</dbReference>
<feature type="active site" description="Proton donor" evidence="4">
    <location>
        <position position="316"/>
    </location>
</feature>
<dbReference type="AlphaFoldDB" id="A0A1J7C4S0"/>
<sequence length="500" mass="54043">MLHLPTGWSTAGGGGPLPWLRGPLRGLVLSVLGLVAALAFVVSAVGLADPYGGGRGRPKLPAVATDLAARDPRATPNARAVYRMLAGEENAARAGRASRTVLGQHVEAQNERYNPEYGDAAKGDRRPGHYYRRAAELSGGRLPGFVETDLGPGYGDTGWGAGGGRWYDAAWPSCRDHWGYTDDATDLLMAVWKGYPRKPDGSYASGPAAADPTCPGAPAAAPAADRSDFANGGRPAGLVGMSFHEPYPGAPVKSYATTHCTDSPARTDPSWMGRVVDWRGNTPEYRALLTDLRYLADHLQYYAAYDVPVLLRPYHEMNQPGCHAFWWSSATPAQYRELWTIMYDYLVGTRGLHNLIFVWSPIAWGSGHAVDPRPYYPGSRYVDLVAVDDYLETPGRPLDGAPYTSVQYDALGRYRKPRMLAESFHLPVTSAVAALDRSPWVLWSVWGQALSEDNSPAEVRDSYRDPAVLTGGEGAAWPEALHRDSPARTAVDPPGSGAGH</sequence>
<dbReference type="EMBL" id="MLCF01000085">
    <property type="protein sequence ID" value="OIV36556.1"/>
    <property type="molecule type" value="Genomic_DNA"/>
</dbReference>
<evidence type="ECO:0000256" key="3">
    <source>
        <dbReference type="ARBA" id="ARBA00023295"/>
    </source>
</evidence>
<evidence type="ECO:0000256" key="5">
    <source>
        <dbReference type="SAM" id="MobiDB-lite"/>
    </source>
</evidence>
<gene>
    <name evidence="8" type="ORF">BIV57_15480</name>
</gene>
<dbReference type="Pfam" id="PF02156">
    <property type="entry name" value="Glyco_hydro_26"/>
    <property type="match status" value="1"/>
</dbReference>
<dbReference type="OrthoDB" id="9816550at2"/>
<dbReference type="PANTHER" id="PTHR40079">
    <property type="entry name" value="MANNAN ENDO-1,4-BETA-MANNOSIDASE E-RELATED"/>
    <property type="match status" value="1"/>
</dbReference>
<dbReference type="GO" id="GO:0006080">
    <property type="term" value="P:substituted mannan metabolic process"/>
    <property type="evidence" value="ECO:0007669"/>
    <property type="project" value="InterPro"/>
</dbReference>
<comment type="similarity">
    <text evidence="1 4">Belongs to the glycosyl hydrolase 26 family.</text>
</comment>
<proteinExistence type="inferred from homology"/>
<dbReference type="STRING" id="1428644.BIV57_15480"/>
<evidence type="ECO:0000313" key="9">
    <source>
        <dbReference type="Proteomes" id="UP000243342"/>
    </source>
</evidence>
<evidence type="ECO:0000256" key="6">
    <source>
        <dbReference type="SAM" id="Phobius"/>
    </source>
</evidence>
<name>A0A1J7C4S0_9ACTN</name>
<evidence type="ECO:0000256" key="2">
    <source>
        <dbReference type="ARBA" id="ARBA00022801"/>
    </source>
</evidence>
<dbReference type="PRINTS" id="PR00739">
    <property type="entry name" value="GLHYDRLASE26"/>
</dbReference>
<reference evidence="8 9" key="1">
    <citation type="submission" date="2016-10" db="EMBL/GenBank/DDBJ databases">
        <title>Genome sequence of Streptomyces gilvigriseus MUSC 26.</title>
        <authorList>
            <person name="Lee L.-H."/>
            <person name="Ser H.-L."/>
        </authorList>
    </citation>
    <scope>NUCLEOTIDE SEQUENCE [LARGE SCALE GENOMIC DNA]</scope>
    <source>
        <strain evidence="8 9">MUSC 26</strain>
    </source>
</reference>
<keyword evidence="6" id="KW-0472">Membrane</keyword>
<dbReference type="InterPro" id="IPR017853">
    <property type="entry name" value="GH"/>
</dbReference>
<keyword evidence="6" id="KW-1133">Transmembrane helix</keyword>
<comment type="caution">
    <text evidence="8">The sequence shown here is derived from an EMBL/GenBank/DDBJ whole genome shotgun (WGS) entry which is preliminary data.</text>
</comment>
<organism evidence="8 9">
    <name type="scientific">Mangrovactinospora gilvigrisea</name>
    <dbReference type="NCBI Taxonomy" id="1428644"/>
    <lineage>
        <taxon>Bacteria</taxon>
        <taxon>Bacillati</taxon>
        <taxon>Actinomycetota</taxon>
        <taxon>Actinomycetes</taxon>
        <taxon>Kitasatosporales</taxon>
        <taxon>Streptomycetaceae</taxon>
        <taxon>Mangrovactinospora</taxon>
    </lineage>
</organism>
<dbReference type="PANTHER" id="PTHR40079:SF4">
    <property type="entry name" value="GH26 DOMAIN-CONTAINING PROTEIN-RELATED"/>
    <property type="match status" value="1"/>
</dbReference>
<keyword evidence="3 4" id="KW-0326">Glycosidase</keyword>
<evidence type="ECO:0000256" key="1">
    <source>
        <dbReference type="ARBA" id="ARBA00007754"/>
    </source>
</evidence>
<dbReference type="PROSITE" id="PS51764">
    <property type="entry name" value="GH26"/>
    <property type="match status" value="1"/>
</dbReference>
<feature type="region of interest" description="Disordered" evidence="5">
    <location>
        <begin position="201"/>
        <end position="228"/>
    </location>
</feature>
<protein>
    <recommendedName>
        <fullName evidence="7">GH26 domain-containing protein</fullName>
    </recommendedName>
</protein>
<keyword evidence="6" id="KW-0812">Transmembrane</keyword>
<feature type="active site" description="Nucleophile" evidence="4">
    <location>
        <position position="422"/>
    </location>
</feature>
<keyword evidence="9" id="KW-1185">Reference proteome</keyword>
<evidence type="ECO:0000313" key="8">
    <source>
        <dbReference type="EMBL" id="OIV36556.1"/>
    </source>
</evidence>
<dbReference type="SUPFAM" id="SSF51445">
    <property type="entry name" value="(Trans)glycosidases"/>
    <property type="match status" value="1"/>
</dbReference>
<keyword evidence="2 4" id="KW-0378">Hydrolase</keyword>
<dbReference type="Proteomes" id="UP000243342">
    <property type="component" value="Unassembled WGS sequence"/>
</dbReference>
<dbReference type="Gene3D" id="3.20.20.80">
    <property type="entry name" value="Glycosidases"/>
    <property type="match status" value="1"/>
</dbReference>
<feature type="region of interest" description="Disordered" evidence="5">
    <location>
        <begin position="468"/>
        <end position="500"/>
    </location>
</feature>